<accession>A0A8S5LBT7</accession>
<evidence type="ECO:0000313" key="1">
    <source>
        <dbReference type="EMBL" id="DAD67399.1"/>
    </source>
</evidence>
<sequence>MDFSSSDIHARSGLVWLGQYRFPSALTRSFRLRNLGVGRLSLFG</sequence>
<reference evidence="1" key="1">
    <citation type="journal article" date="2021" name="Proc. Natl. Acad. Sci. U.S.A.">
        <title>A Catalog of Tens of Thousands of Viruses from Human Metagenomes Reveals Hidden Associations with Chronic Diseases.</title>
        <authorList>
            <person name="Tisza M.J."/>
            <person name="Buck C.B."/>
        </authorList>
    </citation>
    <scope>NUCLEOTIDE SEQUENCE</scope>
    <source>
        <strain evidence="1">Ctt5z12</strain>
    </source>
</reference>
<name>A0A8S5LBT7_9CAUD</name>
<organism evidence="1">
    <name type="scientific">Siphoviridae sp. ctt5z12</name>
    <dbReference type="NCBI Taxonomy" id="2823604"/>
    <lineage>
        <taxon>Viruses</taxon>
        <taxon>Duplodnaviria</taxon>
        <taxon>Heunggongvirae</taxon>
        <taxon>Uroviricota</taxon>
        <taxon>Caudoviricetes</taxon>
    </lineage>
</organism>
<proteinExistence type="predicted"/>
<dbReference type="EMBL" id="BK014676">
    <property type="protein sequence ID" value="DAD67399.1"/>
    <property type="molecule type" value="Genomic_DNA"/>
</dbReference>
<protein>
    <submittedName>
        <fullName evidence="1">Uncharacterized protein</fullName>
    </submittedName>
</protein>